<dbReference type="RefSeq" id="WP_050353927.1">
    <property type="nucleotide sequence ID" value="NZ_LGSS01000001.1"/>
</dbReference>
<protein>
    <submittedName>
        <fullName evidence="2">Nitroreductase</fullName>
    </submittedName>
</protein>
<dbReference type="EMBL" id="LGSS01000001">
    <property type="protein sequence ID" value="KNF10209.1"/>
    <property type="molecule type" value="Genomic_DNA"/>
</dbReference>
<dbReference type="InterPro" id="IPR050627">
    <property type="entry name" value="Nitroreductase/BluB"/>
</dbReference>
<sequence length="189" mass="21588">MNVVEAIESRRSIRKFKEAKLEKEAIEKIISAGIKAPSGKNRQPWRFIVVEGYKKDELVELMRENIYKIKKEGKSIGSCEGSIKAMDESSAVVLVFNPYSKIEEDYSYHRGITDVQSIGACIQNMILVSQDLELGTLWICDVSYISEIITSWATDEKYELIAALAIGYPDQNPYPRPRKEMNEVTTWLE</sequence>
<dbReference type="PANTHER" id="PTHR23026">
    <property type="entry name" value="NADPH NITROREDUCTASE"/>
    <property type="match status" value="1"/>
</dbReference>
<dbReference type="AlphaFoldDB" id="A0A0L0WFG3"/>
<comment type="caution">
    <text evidence="2">The sequence shown here is derived from an EMBL/GenBank/DDBJ whole genome shotgun (WGS) entry which is preliminary data.</text>
</comment>
<evidence type="ECO:0000259" key="1">
    <source>
        <dbReference type="Pfam" id="PF00881"/>
    </source>
</evidence>
<dbReference type="InterPro" id="IPR000415">
    <property type="entry name" value="Nitroreductase-like"/>
</dbReference>
<reference evidence="3" key="1">
    <citation type="submission" date="2015-07" db="EMBL/GenBank/DDBJ databases">
        <title>Draft genome sequence of the purine-degrading Gottschalkia purinilyticum DSM 1384 (formerly Clostridium purinilyticum).</title>
        <authorList>
            <person name="Poehlein A."/>
            <person name="Schiel-Bengelsdorf B."/>
            <person name="Bengelsdorf F.R."/>
            <person name="Daniel R."/>
            <person name="Duerre P."/>
        </authorList>
    </citation>
    <scope>NUCLEOTIDE SEQUENCE [LARGE SCALE GENOMIC DNA]</scope>
    <source>
        <strain evidence="3">DSM 1384</strain>
    </source>
</reference>
<accession>A0A0L0WFG3</accession>
<feature type="domain" description="Nitroreductase" evidence="1">
    <location>
        <begin position="7"/>
        <end position="168"/>
    </location>
</feature>
<dbReference type="Gene3D" id="3.40.109.10">
    <property type="entry name" value="NADH Oxidase"/>
    <property type="match status" value="1"/>
</dbReference>
<evidence type="ECO:0000313" key="2">
    <source>
        <dbReference type="EMBL" id="KNF10209.1"/>
    </source>
</evidence>
<name>A0A0L0WFG3_GOTPU</name>
<dbReference type="CDD" id="cd02136">
    <property type="entry name" value="PnbA_NfnB-like"/>
    <property type="match status" value="1"/>
</dbReference>
<dbReference type="STRING" id="1503.CLPU_1c03740"/>
<dbReference type="InterPro" id="IPR029479">
    <property type="entry name" value="Nitroreductase"/>
</dbReference>
<evidence type="ECO:0000313" key="3">
    <source>
        <dbReference type="Proteomes" id="UP000037267"/>
    </source>
</evidence>
<dbReference type="Proteomes" id="UP000037267">
    <property type="component" value="Unassembled WGS sequence"/>
</dbReference>
<dbReference type="Pfam" id="PF00881">
    <property type="entry name" value="Nitroreductase"/>
    <property type="match status" value="1"/>
</dbReference>
<keyword evidence="3" id="KW-1185">Reference proteome</keyword>
<dbReference type="GO" id="GO:0016491">
    <property type="term" value="F:oxidoreductase activity"/>
    <property type="evidence" value="ECO:0007669"/>
    <property type="project" value="InterPro"/>
</dbReference>
<dbReference type="PANTHER" id="PTHR23026:SF123">
    <property type="entry name" value="NAD(P)H NITROREDUCTASE RV3131-RELATED"/>
    <property type="match status" value="1"/>
</dbReference>
<gene>
    <name evidence="2" type="ORF">CLPU_1c03740</name>
</gene>
<dbReference type="SUPFAM" id="SSF55469">
    <property type="entry name" value="FMN-dependent nitroreductase-like"/>
    <property type="match status" value="1"/>
</dbReference>
<proteinExistence type="predicted"/>
<dbReference type="OrthoDB" id="9812105at2"/>
<organism evidence="2 3">
    <name type="scientific">Gottschalkia purinilytica</name>
    <name type="common">Clostridium purinilyticum</name>
    <dbReference type="NCBI Taxonomy" id="1503"/>
    <lineage>
        <taxon>Bacteria</taxon>
        <taxon>Bacillati</taxon>
        <taxon>Bacillota</taxon>
        <taxon>Tissierellia</taxon>
        <taxon>Tissierellales</taxon>
        <taxon>Gottschalkiaceae</taxon>
        <taxon>Gottschalkia</taxon>
    </lineage>
</organism>